<evidence type="ECO:0000256" key="1">
    <source>
        <dbReference type="SAM" id="Coils"/>
    </source>
</evidence>
<sequence>MHEKLEQLLNKIKAERAEFQERLPHSSEDFHALWADTEQRWEKLQLQLRESGLSLVGKAGGLLEEVEEELREFKQEASAKTWELHLKAKEEIHDLGEDVDKLQHKLADKVEDVRLEVMEELHDLGEEISSLYQKIRHRFD</sequence>
<dbReference type="Gene3D" id="1.20.120.20">
    <property type="entry name" value="Apolipoprotein"/>
    <property type="match status" value="1"/>
</dbReference>
<dbReference type="EMBL" id="MTEJ01000376">
    <property type="protein sequence ID" value="OQX03844.1"/>
    <property type="molecule type" value="Genomic_DNA"/>
</dbReference>
<protein>
    <submittedName>
        <fullName evidence="2">Uncharacterized protein</fullName>
    </submittedName>
</protein>
<feature type="coiled-coil region" evidence="1">
    <location>
        <begin position="56"/>
        <end position="105"/>
    </location>
</feature>
<evidence type="ECO:0000313" key="3">
    <source>
        <dbReference type="Proteomes" id="UP000192491"/>
    </source>
</evidence>
<gene>
    <name evidence="2" type="ORF">BWK73_38155</name>
</gene>
<dbReference type="AlphaFoldDB" id="A0A1Y1QEL3"/>
<proteinExistence type="predicted"/>
<dbReference type="Proteomes" id="UP000192491">
    <property type="component" value="Unassembled WGS sequence"/>
</dbReference>
<name>A0A1Y1QEL3_9GAMM</name>
<reference evidence="2 3" key="1">
    <citation type="submission" date="2017-01" db="EMBL/GenBank/DDBJ databases">
        <title>Novel large sulfur bacteria in the metagenomes of groundwater-fed chemosynthetic microbial mats in the Lake Huron basin.</title>
        <authorList>
            <person name="Sharrar A.M."/>
            <person name="Flood B.E."/>
            <person name="Bailey J.V."/>
            <person name="Jones D.S."/>
            <person name="Biddanda B."/>
            <person name="Ruberg S.A."/>
            <person name="Marcus D.N."/>
            <person name="Dick G.J."/>
        </authorList>
    </citation>
    <scope>NUCLEOTIDE SEQUENCE [LARGE SCALE GENOMIC DNA]</scope>
    <source>
        <strain evidence="2">A8</strain>
    </source>
</reference>
<dbReference type="SUPFAM" id="SSF58113">
    <property type="entry name" value="Apolipoprotein A-I"/>
    <property type="match status" value="1"/>
</dbReference>
<accession>A0A1Y1QEL3</accession>
<keyword evidence="1" id="KW-0175">Coiled coil</keyword>
<organism evidence="2 3">
    <name type="scientific">Thiothrix lacustris</name>
    <dbReference type="NCBI Taxonomy" id="525917"/>
    <lineage>
        <taxon>Bacteria</taxon>
        <taxon>Pseudomonadati</taxon>
        <taxon>Pseudomonadota</taxon>
        <taxon>Gammaproteobacteria</taxon>
        <taxon>Thiotrichales</taxon>
        <taxon>Thiotrichaceae</taxon>
        <taxon>Thiothrix</taxon>
    </lineage>
</organism>
<comment type="caution">
    <text evidence="2">The sequence shown here is derived from an EMBL/GenBank/DDBJ whole genome shotgun (WGS) entry which is preliminary data.</text>
</comment>
<evidence type="ECO:0000313" key="2">
    <source>
        <dbReference type="EMBL" id="OQX03844.1"/>
    </source>
</evidence>